<dbReference type="AlphaFoldDB" id="M2R5J2"/>
<proteinExistence type="predicted"/>
<name>M2R5J2_CERS8</name>
<dbReference type="HOGENOM" id="CLU_1454215_0_0_1"/>
<evidence type="ECO:0000313" key="2">
    <source>
        <dbReference type="EMBL" id="EMD39860.1"/>
    </source>
</evidence>
<gene>
    <name evidence="2" type="ORF">CERSUDRAFT_92352</name>
</gene>
<keyword evidence="3" id="KW-1185">Reference proteome</keyword>
<dbReference type="EMBL" id="KB445793">
    <property type="protein sequence ID" value="EMD39860.1"/>
    <property type="molecule type" value="Genomic_DNA"/>
</dbReference>
<protein>
    <submittedName>
        <fullName evidence="2">Uncharacterized protein</fullName>
    </submittedName>
</protein>
<organism evidence="2 3">
    <name type="scientific">Ceriporiopsis subvermispora (strain B)</name>
    <name type="common">White-rot fungus</name>
    <name type="synonym">Gelatoporia subvermispora</name>
    <dbReference type="NCBI Taxonomy" id="914234"/>
    <lineage>
        <taxon>Eukaryota</taxon>
        <taxon>Fungi</taxon>
        <taxon>Dikarya</taxon>
        <taxon>Basidiomycota</taxon>
        <taxon>Agaricomycotina</taxon>
        <taxon>Agaricomycetes</taxon>
        <taxon>Polyporales</taxon>
        <taxon>Gelatoporiaceae</taxon>
        <taxon>Gelatoporia</taxon>
    </lineage>
</organism>
<sequence>MSQLSTDSQTTVCSSQEDEYELIIRGAPQAVRKLNSLSEAPSIAVPELGPHTTTFESGHSKSVKRPRRNLIRRAGLPPRCFLSSVRFSCHAPECTDCSVISPQPVPVPESHPLAHMALPTTLHPSLEPTFTSSDSLIYDLCGRWMLAIARIQQLEDILCDAGILLPPPPSPVQAMDGKPAPKCRLD</sequence>
<reference evidence="2 3" key="1">
    <citation type="journal article" date="2012" name="Proc. Natl. Acad. Sci. U.S.A.">
        <title>Comparative genomics of Ceriporiopsis subvermispora and Phanerochaete chrysosporium provide insight into selective ligninolysis.</title>
        <authorList>
            <person name="Fernandez-Fueyo E."/>
            <person name="Ruiz-Duenas F.J."/>
            <person name="Ferreira P."/>
            <person name="Floudas D."/>
            <person name="Hibbett D.S."/>
            <person name="Canessa P."/>
            <person name="Larrondo L.F."/>
            <person name="James T.Y."/>
            <person name="Seelenfreund D."/>
            <person name="Lobos S."/>
            <person name="Polanco R."/>
            <person name="Tello M."/>
            <person name="Honda Y."/>
            <person name="Watanabe T."/>
            <person name="Watanabe T."/>
            <person name="Ryu J.S."/>
            <person name="Kubicek C.P."/>
            <person name="Schmoll M."/>
            <person name="Gaskell J."/>
            <person name="Hammel K.E."/>
            <person name="St John F.J."/>
            <person name="Vanden Wymelenberg A."/>
            <person name="Sabat G."/>
            <person name="Splinter BonDurant S."/>
            <person name="Syed K."/>
            <person name="Yadav J.S."/>
            <person name="Doddapaneni H."/>
            <person name="Subramanian V."/>
            <person name="Lavin J.L."/>
            <person name="Oguiza J.A."/>
            <person name="Perez G."/>
            <person name="Pisabarro A.G."/>
            <person name="Ramirez L."/>
            <person name="Santoyo F."/>
            <person name="Master E."/>
            <person name="Coutinho P.M."/>
            <person name="Henrissat B."/>
            <person name="Lombard V."/>
            <person name="Magnuson J.K."/>
            <person name="Kuees U."/>
            <person name="Hori C."/>
            <person name="Igarashi K."/>
            <person name="Samejima M."/>
            <person name="Held B.W."/>
            <person name="Barry K.W."/>
            <person name="LaButti K.M."/>
            <person name="Lapidus A."/>
            <person name="Lindquist E.A."/>
            <person name="Lucas S.M."/>
            <person name="Riley R."/>
            <person name="Salamov A.A."/>
            <person name="Hoffmeister D."/>
            <person name="Schwenk D."/>
            <person name="Hadar Y."/>
            <person name="Yarden O."/>
            <person name="de Vries R.P."/>
            <person name="Wiebenga A."/>
            <person name="Stenlid J."/>
            <person name="Eastwood D."/>
            <person name="Grigoriev I.V."/>
            <person name="Berka R.M."/>
            <person name="Blanchette R.A."/>
            <person name="Kersten P."/>
            <person name="Martinez A.T."/>
            <person name="Vicuna R."/>
            <person name="Cullen D."/>
        </authorList>
    </citation>
    <scope>NUCLEOTIDE SEQUENCE [LARGE SCALE GENOMIC DNA]</scope>
    <source>
        <strain evidence="2 3">B</strain>
    </source>
</reference>
<feature type="region of interest" description="Disordered" evidence="1">
    <location>
        <begin position="45"/>
        <end position="67"/>
    </location>
</feature>
<evidence type="ECO:0000313" key="3">
    <source>
        <dbReference type="Proteomes" id="UP000016930"/>
    </source>
</evidence>
<dbReference type="Proteomes" id="UP000016930">
    <property type="component" value="Unassembled WGS sequence"/>
</dbReference>
<evidence type="ECO:0000256" key="1">
    <source>
        <dbReference type="SAM" id="MobiDB-lite"/>
    </source>
</evidence>
<dbReference type="OrthoDB" id="10662918at2759"/>
<accession>M2R5J2</accession>